<gene>
    <name evidence="3" type="ordered locus">TREPR_0292</name>
</gene>
<protein>
    <recommendedName>
        <fullName evidence="2">Anti-sigma-28 factor FlgM C-terminal domain-containing protein</fullName>
    </recommendedName>
</protein>
<dbReference type="InterPro" id="IPR031316">
    <property type="entry name" value="FlgM_C"/>
</dbReference>
<dbReference type="RefSeq" id="WP_015709702.1">
    <property type="nucleotide sequence ID" value="NC_015578.1"/>
</dbReference>
<feature type="compositionally biased region" description="Polar residues" evidence="1">
    <location>
        <begin position="22"/>
        <end position="33"/>
    </location>
</feature>
<dbReference type="AlphaFoldDB" id="F5YNW0"/>
<evidence type="ECO:0000259" key="2">
    <source>
        <dbReference type="Pfam" id="PF04316"/>
    </source>
</evidence>
<dbReference type="Pfam" id="PF04316">
    <property type="entry name" value="FlgM"/>
    <property type="match status" value="1"/>
</dbReference>
<dbReference type="EMBL" id="CP001843">
    <property type="protein sequence ID" value="AEF86554.1"/>
    <property type="molecule type" value="Genomic_DNA"/>
</dbReference>
<keyword evidence="4" id="KW-1185">Reference proteome</keyword>
<evidence type="ECO:0000313" key="3">
    <source>
        <dbReference type="EMBL" id="AEF86554.1"/>
    </source>
</evidence>
<dbReference type="SUPFAM" id="SSF101498">
    <property type="entry name" value="Anti-sigma factor FlgM"/>
    <property type="match status" value="1"/>
</dbReference>
<proteinExistence type="predicted"/>
<accession>F5YNW0</accession>
<reference evidence="4" key="1">
    <citation type="submission" date="2009-12" db="EMBL/GenBank/DDBJ databases">
        <title>Complete sequence of Treponema primitia strain ZAS-2.</title>
        <authorList>
            <person name="Tetu S.G."/>
            <person name="Matson E."/>
            <person name="Ren Q."/>
            <person name="Seshadri R."/>
            <person name="Elbourne L."/>
            <person name="Hassan K.A."/>
            <person name="Durkin A."/>
            <person name="Radune D."/>
            <person name="Mohamoud Y."/>
            <person name="Shay R."/>
            <person name="Jin S."/>
            <person name="Zhang X."/>
            <person name="Lucey K."/>
            <person name="Ballor N.R."/>
            <person name="Ottesen E."/>
            <person name="Rosenthal R."/>
            <person name="Allen A."/>
            <person name="Leadbetter J.R."/>
            <person name="Paulsen I.T."/>
        </authorList>
    </citation>
    <scope>NUCLEOTIDE SEQUENCE [LARGE SCALE GENOMIC DNA]</scope>
    <source>
        <strain evidence="4">ATCC BAA-887 / DSM 12427 / ZAS-2</strain>
    </source>
</reference>
<organism evidence="3 4">
    <name type="scientific">Treponema primitia (strain ATCC BAA-887 / DSM 12427 / ZAS-2)</name>
    <dbReference type="NCBI Taxonomy" id="545694"/>
    <lineage>
        <taxon>Bacteria</taxon>
        <taxon>Pseudomonadati</taxon>
        <taxon>Spirochaetota</taxon>
        <taxon>Spirochaetia</taxon>
        <taxon>Spirochaetales</taxon>
        <taxon>Treponemataceae</taxon>
        <taxon>Treponema</taxon>
    </lineage>
</organism>
<sequence>MTIDRIGSIDPIPPGKKPGRSGQVSQNAKTDSISLSSEALEKSEQLQARELIFAAADVRAERIAEMKSKINDPSYINETILKGTADKIMEAFGL</sequence>
<dbReference type="STRING" id="545694.TREPR_0292"/>
<dbReference type="OrthoDB" id="361428at2"/>
<evidence type="ECO:0000313" key="4">
    <source>
        <dbReference type="Proteomes" id="UP000009223"/>
    </source>
</evidence>
<reference evidence="3 4" key="2">
    <citation type="journal article" date="2011" name="ISME J.">
        <title>RNA-seq reveals cooperative metabolic interactions between two termite-gut spirochete species in co-culture.</title>
        <authorList>
            <person name="Rosenthal A.Z."/>
            <person name="Matson E.G."/>
            <person name="Eldar A."/>
            <person name="Leadbetter J.R."/>
        </authorList>
    </citation>
    <scope>NUCLEOTIDE SEQUENCE [LARGE SCALE GENOMIC DNA]</scope>
    <source>
        <strain evidence="4">ATCC BAA-887 / DSM 12427 / ZAS-2</strain>
    </source>
</reference>
<dbReference type="HOGENOM" id="CLU_184596_0_0_12"/>
<evidence type="ECO:0000256" key="1">
    <source>
        <dbReference type="SAM" id="MobiDB-lite"/>
    </source>
</evidence>
<feature type="domain" description="Anti-sigma-28 factor FlgM C-terminal" evidence="2">
    <location>
        <begin position="31"/>
        <end position="89"/>
    </location>
</feature>
<dbReference type="InterPro" id="IPR035890">
    <property type="entry name" value="Anti-sigma-28_factor_FlgM_sf"/>
</dbReference>
<feature type="region of interest" description="Disordered" evidence="1">
    <location>
        <begin position="1"/>
        <end position="33"/>
    </location>
</feature>
<name>F5YNW0_TREPZ</name>
<dbReference type="Proteomes" id="UP000009223">
    <property type="component" value="Chromosome"/>
</dbReference>
<dbReference type="eggNOG" id="ENOG502ZRHI">
    <property type="taxonomic scope" value="Bacteria"/>
</dbReference>
<dbReference type="KEGG" id="tpi:TREPR_0292"/>